<proteinExistence type="predicted"/>
<evidence type="ECO:0000313" key="2">
    <source>
        <dbReference type="Proteomes" id="UP000075920"/>
    </source>
</evidence>
<name>A0A182WJF4_9DIPT</name>
<dbReference type="VEuPathDB" id="VectorBase:AMIN010508"/>
<reference evidence="1" key="2">
    <citation type="submission" date="2020-05" db="UniProtKB">
        <authorList>
            <consortium name="EnsemblMetazoa"/>
        </authorList>
    </citation>
    <scope>IDENTIFICATION</scope>
    <source>
        <strain evidence="1">MINIMUS1</strain>
    </source>
</reference>
<dbReference type="EnsemblMetazoa" id="AMIN010508-RA">
    <property type="protein sequence ID" value="AMIN010508-PA"/>
    <property type="gene ID" value="AMIN010508"/>
</dbReference>
<dbReference type="AlphaFoldDB" id="A0A182WJF4"/>
<accession>A0A182WJF4</accession>
<keyword evidence="2" id="KW-1185">Reference proteome</keyword>
<organism evidence="1 2">
    <name type="scientific">Anopheles minimus</name>
    <dbReference type="NCBI Taxonomy" id="112268"/>
    <lineage>
        <taxon>Eukaryota</taxon>
        <taxon>Metazoa</taxon>
        <taxon>Ecdysozoa</taxon>
        <taxon>Arthropoda</taxon>
        <taxon>Hexapoda</taxon>
        <taxon>Insecta</taxon>
        <taxon>Pterygota</taxon>
        <taxon>Neoptera</taxon>
        <taxon>Endopterygota</taxon>
        <taxon>Diptera</taxon>
        <taxon>Nematocera</taxon>
        <taxon>Culicoidea</taxon>
        <taxon>Culicidae</taxon>
        <taxon>Anophelinae</taxon>
        <taxon>Anopheles</taxon>
    </lineage>
</organism>
<protein>
    <submittedName>
        <fullName evidence="1">Uncharacterized protein</fullName>
    </submittedName>
</protein>
<evidence type="ECO:0000313" key="1">
    <source>
        <dbReference type="EnsemblMetazoa" id="AMIN010508-PA"/>
    </source>
</evidence>
<sequence>MSLNVDCDGKKSAYKMVVGSDESKVGIDEEQHYEDSSFDECDTPAGVLSSKFDKTDLSINTNPLPHGKYTLIGIDIDTTG</sequence>
<dbReference type="Proteomes" id="UP000075920">
    <property type="component" value="Unassembled WGS sequence"/>
</dbReference>
<dbReference type="STRING" id="112268.A0A182WJF4"/>
<reference evidence="2" key="1">
    <citation type="submission" date="2013-03" db="EMBL/GenBank/DDBJ databases">
        <title>The Genome Sequence of Anopheles minimus MINIMUS1.</title>
        <authorList>
            <consortium name="The Broad Institute Genomics Platform"/>
            <person name="Neafsey D.E."/>
            <person name="Walton C."/>
            <person name="Walker B."/>
            <person name="Young S.K."/>
            <person name="Zeng Q."/>
            <person name="Gargeya S."/>
            <person name="Fitzgerald M."/>
            <person name="Haas B."/>
            <person name="Abouelleil A."/>
            <person name="Allen A.W."/>
            <person name="Alvarado L."/>
            <person name="Arachchi H.M."/>
            <person name="Berlin A.M."/>
            <person name="Chapman S.B."/>
            <person name="Gainer-Dewar J."/>
            <person name="Goldberg J."/>
            <person name="Griggs A."/>
            <person name="Gujja S."/>
            <person name="Hansen M."/>
            <person name="Howarth C."/>
            <person name="Imamovic A."/>
            <person name="Ireland A."/>
            <person name="Larimer J."/>
            <person name="McCowan C."/>
            <person name="Murphy C."/>
            <person name="Pearson M."/>
            <person name="Poon T.W."/>
            <person name="Priest M."/>
            <person name="Roberts A."/>
            <person name="Saif S."/>
            <person name="Shea T."/>
            <person name="Sisk P."/>
            <person name="Sykes S."/>
            <person name="Wortman J."/>
            <person name="Nusbaum C."/>
            <person name="Birren B."/>
        </authorList>
    </citation>
    <scope>NUCLEOTIDE SEQUENCE [LARGE SCALE GENOMIC DNA]</scope>
    <source>
        <strain evidence="2">MINIMUS1</strain>
    </source>
</reference>